<keyword evidence="10" id="KW-1185">Reference proteome</keyword>
<gene>
    <name evidence="11" type="primary">LOC107487632</name>
</gene>
<keyword evidence="6 9" id="KW-0732">Signal</keyword>
<keyword evidence="5 9" id="KW-0765">Sulfation</keyword>
<reference evidence="10" key="1">
    <citation type="journal article" date="2016" name="Nat. Genet.">
        <title>The genome sequences of Arachis duranensis and Arachis ipaensis, the diploid ancestors of cultivated peanut.</title>
        <authorList>
            <person name="Bertioli D.J."/>
            <person name="Cannon S.B."/>
            <person name="Froenicke L."/>
            <person name="Huang G."/>
            <person name="Farmer A.D."/>
            <person name="Cannon E.K."/>
            <person name="Liu X."/>
            <person name="Gao D."/>
            <person name="Clevenger J."/>
            <person name="Dash S."/>
            <person name="Ren L."/>
            <person name="Moretzsohn M.C."/>
            <person name="Shirasawa K."/>
            <person name="Huang W."/>
            <person name="Vidigal B."/>
            <person name="Abernathy B."/>
            <person name="Chu Y."/>
            <person name="Niederhuth C.E."/>
            <person name="Umale P."/>
            <person name="Araujo A.C."/>
            <person name="Kozik A."/>
            <person name="Kim K.D."/>
            <person name="Burow M.D."/>
            <person name="Varshney R.K."/>
            <person name="Wang X."/>
            <person name="Zhang X."/>
            <person name="Barkley N."/>
            <person name="Guimaraes P.M."/>
            <person name="Isobe S."/>
            <person name="Guo B."/>
            <person name="Liao B."/>
            <person name="Stalker H.T."/>
            <person name="Schmitz R.J."/>
            <person name="Scheffler B.E."/>
            <person name="Leal-Bertioli S.C."/>
            <person name="Xun X."/>
            <person name="Jackson S.A."/>
            <person name="Michelmore R."/>
            <person name="Ozias-Akins P."/>
        </authorList>
    </citation>
    <scope>NUCLEOTIDE SEQUENCE [LARGE SCALE GENOMIC DNA]</scope>
    <source>
        <strain evidence="10">cv. V14167</strain>
    </source>
</reference>
<evidence type="ECO:0000256" key="9">
    <source>
        <dbReference type="RuleBase" id="RU368031"/>
    </source>
</evidence>
<keyword evidence="7 9" id="KW-0221">Differentiation</keyword>
<evidence type="ECO:0000256" key="8">
    <source>
        <dbReference type="ARBA" id="ARBA00023030"/>
    </source>
</evidence>
<evidence type="ECO:0000313" key="11">
    <source>
        <dbReference type="RefSeq" id="XP_015963784.1"/>
    </source>
</evidence>
<dbReference type="GeneID" id="107487632"/>
<evidence type="ECO:0000256" key="4">
    <source>
        <dbReference type="ARBA" id="ARBA00022525"/>
    </source>
</evidence>
<dbReference type="PANTHER" id="PTHR33285">
    <property type="entry name" value="PHYTOSULFOKINES 3"/>
    <property type="match status" value="1"/>
</dbReference>
<dbReference type="AlphaFoldDB" id="A0A6P4D804"/>
<sequence length="82" mass="9523">MASKMSTGLFFTVLFLCYTLTYSSRREPEATVVLPHHHHEDDVEVEEDKCEGLSVGAEECLMRRTLTAHLDYIYTQKHHNRP</sequence>
<proteinExistence type="inferred from homology"/>
<comment type="similarity">
    <text evidence="2 9">Belongs to the phytosulfokine family.</text>
</comment>
<evidence type="ECO:0000256" key="5">
    <source>
        <dbReference type="ARBA" id="ARBA00022641"/>
    </source>
</evidence>
<feature type="chain" id="PRO_5031611070" description="Phytosulfokine" evidence="9">
    <location>
        <begin position="24"/>
        <end position="82"/>
    </location>
</feature>
<protein>
    <recommendedName>
        <fullName evidence="9">Phytosulfokine</fullName>
    </recommendedName>
    <component>
        <recommendedName>
            <fullName evidence="9">Phytosulfokine-alpha</fullName>
            <shortName evidence="9">PSK-alpha</shortName>
            <shortName evidence="9">Phytosulfokine-a</shortName>
        </recommendedName>
    </component>
    <component>
        <recommendedName>
            <fullName evidence="9">Phytosulfokine-beta</fullName>
            <shortName evidence="9">PSK-beta</shortName>
            <shortName evidence="9">Phytosulfokine-b</shortName>
        </recommendedName>
    </component>
</protein>
<dbReference type="InterPro" id="IPR009438">
    <property type="entry name" value="Phytosulfokine"/>
</dbReference>
<comment type="PTM">
    <text evidence="9">PSK-alpha is produced by endopeptidase digestion. PSK-beta is produced from PSK-alpha by exopeptidase digestion.</text>
</comment>
<evidence type="ECO:0000256" key="1">
    <source>
        <dbReference type="ARBA" id="ARBA00004613"/>
    </source>
</evidence>
<dbReference type="KEGG" id="adu:107487632"/>
<evidence type="ECO:0000256" key="7">
    <source>
        <dbReference type="ARBA" id="ARBA00022782"/>
    </source>
</evidence>
<organism evidence="10 11">
    <name type="scientific">Arachis duranensis</name>
    <name type="common">Wild peanut</name>
    <dbReference type="NCBI Taxonomy" id="130453"/>
    <lineage>
        <taxon>Eukaryota</taxon>
        <taxon>Viridiplantae</taxon>
        <taxon>Streptophyta</taxon>
        <taxon>Embryophyta</taxon>
        <taxon>Tracheophyta</taxon>
        <taxon>Spermatophyta</taxon>
        <taxon>Magnoliopsida</taxon>
        <taxon>eudicotyledons</taxon>
        <taxon>Gunneridae</taxon>
        <taxon>Pentapetalae</taxon>
        <taxon>rosids</taxon>
        <taxon>fabids</taxon>
        <taxon>Fabales</taxon>
        <taxon>Fabaceae</taxon>
        <taxon>Papilionoideae</taxon>
        <taxon>50 kb inversion clade</taxon>
        <taxon>dalbergioids sensu lato</taxon>
        <taxon>Dalbergieae</taxon>
        <taxon>Pterocarpus clade</taxon>
        <taxon>Arachis</taxon>
    </lineage>
</organism>
<comment type="function">
    <text evidence="9">Promotes plant cell differentiation, organogenesis and somatic embryogenesis as well as cell proliferation.</text>
</comment>
<keyword evidence="4 9" id="KW-0964">Secreted</keyword>
<evidence type="ECO:0000256" key="6">
    <source>
        <dbReference type="ARBA" id="ARBA00022729"/>
    </source>
</evidence>
<dbReference type="GO" id="GO:0030154">
    <property type="term" value="P:cell differentiation"/>
    <property type="evidence" value="ECO:0007669"/>
    <property type="project" value="UniProtKB-UniRule"/>
</dbReference>
<name>A0A6P4D804_ARADU</name>
<comment type="subcellular location">
    <subcellularLocation>
        <location evidence="1 9">Secreted</location>
    </subcellularLocation>
</comment>
<dbReference type="OrthoDB" id="1858282at2759"/>
<dbReference type="GO" id="GO:0005576">
    <property type="term" value="C:extracellular region"/>
    <property type="evidence" value="ECO:0007669"/>
    <property type="project" value="UniProtKB-SubCell"/>
</dbReference>
<accession>A0A6P4D804</accession>
<dbReference type="Pfam" id="PF06404">
    <property type="entry name" value="PSK"/>
    <property type="match status" value="1"/>
</dbReference>
<evidence type="ECO:0000313" key="10">
    <source>
        <dbReference type="Proteomes" id="UP000515211"/>
    </source>
</evidence>
<keyword evidence="8 9" id="KW-0339">Growth factor</keyword>
<dbReference type="RefSeq" id="XP_015963784.1">
    <property type="nucleotide sequence ID" value="XM_016108298.3"/>
</dbReference>
<feature type="signal peptide" evidence="9">
    <location>
        <begin position="1"/>
        <end position="23"/>
    </location>
</feature>
<dbReference type="GO" id="GO:0008083">
    <property type="term" value="F:growth factor activity"/>
    <property type="evidence" value="ECO:0007669"/>
    <property type="project" value="UniProtKB-UniRule"/>
</dbReference>
<dbReference type="GO" id="GO:0008283">
    <property type="term" value="P:cell population proliferation"/>
    <property type="evidence" value="ECO:0007669"/>
    <property type="project" value="UniProtKB-UniRule"/>
</dbReference>
<keyword evidence="3 9" id="KW-0217">Developmental protein</keyword>
<evidence type="ECO:0000256" key="2">
    <source>
        <dbReference type="ARBA" id="ARBA00010781"/>
    </source>
</evidence>
<comment type="PTM">
    <text evidence="9">Sulfation is important for activity and for the binding to a putative membrane receptor.</text>
</comment>
<evidence type="ECO:0000256" key="3">
    <source>
        <dbReference type="ARBA" id="ARBA00022473"/>
    </source>
</evidence>
<reference evidence="11" key="2">
    <citation type="submission" date="2025-08" db="UniProtKB">
        <authorList>
            <consortium name="RefSeq"/>
        </authorList>
    </citation>
    <scope>IDENTIFICATION</scope>
    <source>
        <tissue evidence="11">Whole plant</tissue>
    </source>
</reference>
<dbReference type="PANTHER" id="PTHR33285:SF55">
    <property type="entry name" value="PHYTOSULFOKINES 3"/>
    <property type="match status" value="1"/>
</dbReference>
<dbReference type="Proteomes" id="UP000515211">
    <property type="component" value="Chromosome 5"/>
</dbReference>